<evidence type="ECO:0000313" key="4">
    <source>
        <dbReference type="EMBL" id="KAK0384065.1"/>
    </source>
</evidence>
<dbReference type="AlphaFoldDB" id="A0AA39L4W1"/>
<feature type="chain" id="PRO_5041381078" description="DUF7492 domain-containing protein" evidence="2">
    <location>
        <begin position="21"/>
        <end position="454"/>
    </location>
</feature>
<dbReference type="EMBL" id="JAPDFR010000008">
    <property type="protein sequence ID" value="KAK0384065.1"/>
    <property type="molecule type" value="Genomic_DNA"/>
</dbReference>
<dbReference type="InterPro" id="IPR055915">
    <property type="entry name" value="DUF7492"/>
</dbReference>
<name>A0AA39L4W1_SARSR</name>
<comment type="caution">
    <text evidence="4">The sequence shown here is derived from an EMBL/GenBank/DDBJ whole genome shotgun (WGS) entry which is preliminary data.</text>
</comment>
<sequence length="454" mass="49122">MASSLNTFALLALILPFTNAHSWVERASRIAPNGTMTGPIGFARGYVPRDSTNPPFTDTIPTNILPVAGQSMYSGDEIINKFPLDPNPAFPLLQAAPGDHIAIMHLENGHTTLPQNQPNKPRNRGTIFFYGTSDPKPQERLFDVHLVWNAAGTGGDKRGRLLGTRNYDDGQCYQPNNAELSTSRAAALAPEGAKHDIELACQSDLQLPKDLKPGSIYTIYWYWDWPDLNPPEIDMDKTKDGLYPWAGTFMRGQKDPNGFKPSAIAKNESYSSVIDIKISAPNTNEEGAKNFQSKAEGGNTFIQDQDIYTKAIQSQMQNNYQVDVPGLVKTPEPPQDDDKPSGTTTRPPPTGATVTVTELVTVPAATVVKTVTITAGAEPTSTSVQLPGGVFISSFLPGVPKESSTSVSSSSTTSRVLPPAPEETESATQTQPTGGRPIVTPFLRARADWGLGWW</sequence>
<evidence type="ECO:0000259" key="3">
    <source>
        <dbReference type="Pfam" id="PF24320"/>
    </source>
</evidence>
<feature type="signal peptide" evidence="2">
    <location>
        <begin position="1"/>
        <end position="20"/>
    </location>
</feature>
<proteinExistence type="predicted"/>
<keyword evidence="2" id="KW-0732">Signal</keyword>
<dbReference type="Pfam" id="PF24320">
    <property type="entry name" value="DUF7492"/>
    <property type="match status" value="1"/>
</dbReference>
<feature type="region of interest" description="Disordered" evidence="1">
    <location>
        <begin position="324"/>
        <end position="353"/>
    </location>
</feature>
<feature type="domain" description="DUF7492" evidence="3">
    <location>
        <begin position="19"/>
        <end position="243"/>
    </location>
</feature>
<feature type="compositionally biased region" description="Low complexity" evidence="1">
    <location>
        <begin position="341"/>
        <end position="353"/>
    </location>
</feature>
<evidence type="ECO:0000256" key="2">
    <source>
        <dbReference type="SAM" id="SignalP"/>
    </source>
</evidence>
<feature type="region of interest" description="Disordered" evidence="1">
    <location>
        <begin position="401"/>
        <end position="438"/>
    </location>
</feature>
<feature type="compositionally biased region" description="Low complexity" evidence="1">
    <location>
        <begin position="403"/>
        <end position="414"/>
    </location>
</feature>
<gene>
    <name evidence="4" type="ORF">NLU13_8154</name>
</gene>
<organism evidence="4 5">
    <name type="scientific">Sarocladium strictum</name>
    <name type="common">Black bundle disease fungus</name>
    <name type="synonym">Acremonium strictum</name>
    <dbReference type="NCBI Taxonomy" id="5046"/>
    <lineage>
        <taxon>Eukaryota</taxon>
        <taxon>Fungi</taxon>
        <taxon>Dikarya</taxon>
        <taxon>Ascomycota</taxon>
        <taxon>Pezizomycotina</taxon>
        <taxon>Sordariomycetes</taxon>
        <taxon>Hypocreomycetidae</taxon>
        <taxon>Hypocreales</taxon>
        <taxon>Sarocladiaceae</taxon>
        <taxon>Sarocladium</taxon>
    </lineage>
</organism>
<accession>A0AA39L4W1</accession>
<dbReference type="Proteomes" id="UP001175261">
    <property type="component" value="Unassembled WGS sequence"/>
</dbReference>
<protein>
    <recommendedName>
        <fullName evidence="3">DUF7492 domain-containing protein</fullName>
    </recommendedName>
</protein>
<evidence type="ECO:0000313" key="5">
    <source>
        <dbReference type="Proteomes" id="UP001175261"/>
    </source>
</evidence>
<reference evidence="4" key="1">
    <citation type="submission" date="2022-10" db="EMBL/GenBank/DDBJ databases">
        <title>Determination and structural analysis of whole genome sequence of Sarocladium strictum F4-1.</title>
        <authorList>
            <person name="Hu L."/>
            <person name="Jiang Y."/>
        </authorList>
    </citation>
    <scope>NUCLEOTIDE SEQUENCE</scope>
    <source>
        <strain evidence="4">F4-1</strain>
    </source>
</reference>
<keyword evidence="5" id="KW-1185">Reference proteome</keyword>
<evidence type="ECO:0000256" key="1">
    <source>
        <dbReference type="SAM" id="MobiDB-lite"/>
    </source>
</evidence>